<name>A0A0F9N300_9ZZZZ</name>
<evidence type="ECO:0008006" key="2">
    <source>
        <dbReference type="Google" id="ProtNLM"/>
    </source>
</evidence>
<dbReference type="SUPFAM" id="SSF54285">
    <property type="entry name" value="MoaD/ThiS"/>
    <property type="match status" value="1"/>
</dbReference>
<dbReference type="EMBL" id="LAZR01004045">
    <property type="protein sequence ID" value="KKN12309.1"/>
    <property type="molecule type" value="Genomic_DNA"/>
</dbReference>
<protein>
    <recommendedName>
        <fullName evidence="2">MoaD family protein</fullName>
    </recommendedName>
</protein>
<reference evidence="1" key="1">
    <citation type="journal article" date="2015" name="Nature">
        <title>Complex archaea that bridge the gap between prokaryotes and eukaryotes.</title>
        <authorList>
            <person name="Spang A."/>
            <person name="Saw J.H."/>
            <person name="Jorgensen S.L."/>
            <person name="Zaremba-Niedzwiedzka K."/>
            <person name="Martijn J."/>
            <person name="Lind A.E."/>
            <person name="van Eijk R."/>
            <person name="Schleper C."/>
            <person name="Guy L."/>
            <person name="Ettema T.J."/>
        </authorList>
    </citation>
    <scope>NUCLEOTIDE SEQUENCE</scope>
</reference>
<dbReference type="Gene3D" id="3.10.20.30">
    <property type="match status" value="1"/>
</dbReference>
<gene>
    <name evidence="1" type="ORF">LCGC14_1017800</name>
</gene>
<organism evidence="1">
    <name type="scientific">marine sediment metagenome</name>
    <dbReference type="NCBI Taxonomy" id="412755"/>
    <lineage>
        <taxon>unclassified sequences</taxon>
        <taxon>metagenomes</taxon>
        <taxon>ecological metagenomes</taxon>
    </lineage>
</organism>
<dbReference type="InterPro" id="IPR012675">
    <property type="entry name" value="Beta-grasp_dom_sf"/>
</dbReference>
<dbReference type="InterPro" id="IPR016155">
    <property type="entry name" value="Mopterin_synth/thiamin_S_b"/>
</dbReference>
<dbReference type="CDD" id="cd17040">
    <property type="entry name" value="Ubl_MoaD_like"/>
    <property type="match status" value="1"/>
</dbReference>
<sequence length="93" mass="10874">MVKVKLNLLNIFQLRIDKKFIEYEGKKVGDIISQFLKEYRDKLDAEILNKKKNKFDSQVLILLNGRNIKYLKNYKTKLSDSDNLYLSFALAGG</sequence>
<accession>A0A0F9N300</accession>
<proteinExistence type="predicted"/>
<comment type="caution">
    <text evidence="1">The sequence shown here is derived from an EMBL/GenBank/DDBJ whole genome shotgun (WGS) entry which is preliminary data.</text>
</comment>
<evidence type="ECO:0000313" key="1">
    <source>
        <dbReference type="EMBL" id="KKN12309.1"/>
    </source>
</evidence>
<dbReference type="AlphaFoldDB" id="A0A0F9N300"/>